<proteinExistence type="predicted"/>
<protein>
    <submittedName>
        <fullName evidence="2">ATP-binding cassette domain-containing protein</fullName>
    </submittedName>
</protein>
<evidence type="ECO:0000313" key="2">
    <source>
        <dbReference type="EMBL" id="MCO8269255.1"/>
    </source>
</evidence>
<dbReference type="PROSITE" id="PS50893">
    <property type="entry name" value="ABC_TRANSPORTER_2"/>
    <property type="match status" value="1"/>
</dbReference>
<dbReference type="Gene3D" id="3.40.50.300">
    <property type="entry name" value="P-loop containing nucleotide triphosphate hydrolases"/>
    <property type="match status" value="1"/>
</dbReference>
<evidence type="ECO:0000259" key="1">
    <source>
        <dbReference type="PROSITE" id="PS50893"/>
    </source>
</evidence>
<dbReference type="InterPro" id="IPR003439">
    <property type="entry name" value="ABC_transporter-like_ATP-bd"/>
</dbReference>
<dbReference type="EMBL" id="JAMYJR010000001">
    <property type="protein sequence ID" value="MCO8269255.1"/>
    <property type="molecule type" value="Genomic_DNA"/>
</dbReference>
<keyword evidence="2" id="KW-0547">Nucleotide-binding</keyword>
<dbReference type="PANTHER" id="PTHR43394:SF1">
    <property type="entry name" value="ATP-BINDING CASSETTE SUB-FAMILY B MEMBER 10, MITOCHONDRIAL"/>
    <property type="match status" value="1"/>
</dbReference>
<dbReference type="InterPro" id="IPR027417">
    <property type="entry name" value="P-loop_NTPase"/>
</dbReference>
<dbReference type="SUPFAM" id="SSF52540">
    <property type="entry name" value="P-loop containing nucleoside triphosphate hydrolases"/>
    <property type="match status" value="1"/>
</dbReference>
<dbReference type="PANTHER" id="PTHR43394">
    <property type="entry name" value="ATP-DEPENDENT PERMEASE MDL1, MITOCHONDRIAL"/>
    <property type="match status" value="1"/>
</dbReference>
<accession>A0ABT1DEM0</accession>
<keyword evidence="3" id="KW-1185">Reference proteome</keyword>
<dbReference type="GO" id="GO:0005524">
    <property type="term" value="F:ATP binding"/>
    <property type="evidence" value="ECO:0007669"/>
    <property type="project" value="UniProtKB-KW"/>
</dbReference>
<organism evidence="2 3">
    <name type="scientific">Paractinoplanes aksuensis</name>
    <dbReference type="NCBI Taxonomy" id="2939490"/>
    <lineage>
        <taxon>Bacteria</taxon>
        <taxon>Bacillati</taxon>
        <taxon>Actinomycetota</taxon>
        <taxon>Actinomycetes</taxon>
        <taxon>Micromonosporales</taxon>
        <taxon>Micromonosporaceae</taxon>
        <taxon>Paractinoplanes</taxon>
    </lineage>
</organism>
<dbReference type="Pfam" id="PF00005">
    <property type="entry name" value="ABC_tran"/>
    <property type="match status" value="1"/>
</dbReference>
<dbReference type="InterPro" id="IPR039421">
    <property type="entry name" value="Type_1_exporter"/>
</dbReference>
<comment type="caution">
    <text evidence="2">The sequence shown here is derived from an EMBL/GenBank/DDBJ whole genome shotgun (WGS) entry which is preliminary data.</text>
</comment>
<reference evidence="2 3" key="1">
    <citation type="submission" date="2022-06" db="EMBL/GenBank/DDBJ databases">
        <title>New Species of the Genus Actinoplanes, ActinopZanes ferrugineus.</title>
        <authorList>
            <person name="Ding P."/>
        </authorList>
    </citation>
    <scope>NUCLEOTIDE SEQUENCE [LARGE SCALE GENOMIC DNA]</scope>
    <source>
        <strain evidence="2 3">TRM88003</strain>
    </source>
</reference>
<dbReference type="Proteomes" id="UP001523369">
    <property type="component" value="Unassembled WGS sequence"/>
</dbReference>
<evidence type="ECO:0000313" key="3">
    <source>
        <dbReference type="Proteomes" id="UP001523369"/>
    </source>
</evidence>
<dbReference type="RefSeq" id="WP_253235489.1">
    <property type="nucleotide sequence ID" value="NZ_JAMYJR010000001.1"/>
</dbReference>
<name>A0ABT1DEM0_9ACTN</name>
<sequence length="204" mass="20957">MNEAGVVRGGRRVLVGANLVLPPGSLTAVVGPEATTLLDLAAGLAPAEGSVRFDGVDVRRLGEDVLASSVAVVTARPFLTPGSVRDNVTLGATCDDAELAEALRIAGLTLTDDPAAHRLQVGLARAVLRRPRLLVLDAPELDPQVPANLAGTGLTVLAATTRPGPYADQIAVLTAGKLTVLNRDDPEYRRLTGSTAEPVGAVAH</sequence>
<gene>
    <name evidence="2" type="ORF">M1L60_01470</name>
</gene>
<keyword evidence="2" id="KW-0067">ATP-binding</keyword>
<feature type="domain" description="ABC transporter" evidence="1">
    <location>
        <begin position="1"/>
        <end position="200"/>
    </location>
</feature>